<sequence>MWFISIFLLISAVNLEAYKVLLCFPFPARSMNNLGEGYVRHLLDAGHEVTFITPFPKKQNTPNLRQIDVSDNEEILANDNFMNISYILDNIVEPSSDVEYLQDMSLKIALRTLQNKNVKTLIENPKETFDVVVVDLLETELYAGFAALYNCPLVFAYSMGAHWVPMRLIDDPTNPAYSSDYFTTSIAPFSFTERFKVLVEHMKWRYAKTFKTMPKEEDAYINIFAPEIKKRGLIVPDYEDLIYNASLILSNGYHASGKIPNTPQNWKFVGGFHIEDPAKPLPEDLKSIMDSSKNGVIYFSMGSVWRSELIPKKITDGLLKVFGELKATVIWKYEGNLKNLPKNVHIVKWAPQQSILAHPNCRLFITHAGLLSSTEAVHFGVPVIGVPISYDQYININSAVDRGYALQVTLSYNLPKDLKSAIDVVFNNPRYKDKVKELSKLYHDRPITPGKELVYWIEFVIRTRGATHLRSPALLVPFYQKAYLDVVAVASIAMAAIGILLKNLCFGDSERKRRGRKEKRN</sequence>
<keyword evidence="5" id="KW-1133">Transmembrane helix</keyword>
<evidence type="ECO:0000256" key="3">
    <source>
        <dbReference type="ARBA" id="ARBA00022679"/>
    </source>
</evidence>
<evidence type="ECO:0000256" key="4">
    <source>
        <dbReference type="RuleBase" id="RU003718"/>
    </source>
</evidence>
<keyword evidence="5" id="KW-0732">Signal</keyword>
<name>A0ABR3HD52_LOXSC</name>
<gene>
    <name evidence="6" type="ORF">ABMA27_007886</name>
</gene>
<keyword evidence="5" id="KW-0812">Transmembrane</keyword>
<keyword evidence="7" id="KW-1185">Reference proteome</keyword>
<dbReference type="Gene3D" id="3.40.50.2000">
    <property type="entry name" value="Glycogen Phosphorylase B"/>
    <property type="match status" value="1"/>
</dbReference>
<dbReference type="InterPro" id="IPR050271">
    <property type="entry name" value="UDP-glycosyltransferase"/>
</dbReference>
<keyword evidence="2 4" id="KW-0328">Glycosyltransferase</keyword>
<dbReference type="PROSITE" id="PS00375">
    <property type="entry name" value="UDPGT"/>
    <property type="match status" value="1"/>
</dbReference>
<evidence type="ECO:0000256" key="1">
    <source>
        <dbReference type="ARBA" id="ARBA00009995"/>
    </source>
</evidence>
<feature type="signal peptide" evidence="5">
    <location>
        <begin position="1"/>
        <end position="17"/>
    </location>
</feature>
<evidence type="ECO:0000313" key="7">
    <source>
        <dbReference type="Proteomes" id="UP001549920"/>
    </source>
</evidence>
<dbReference type="InterPro" id="IPR035595">
    <property type="entry name" value="UDP_glycos_trans_CS"/>
</dbReference>
<comment type="caution">
    <text evidence="6">The sequence shown here is derived from an EMBL/GenBank/DDBJ whole genome shotgun (WGS) entry which is preliminary data.</text>
</comment>
<dbReference type="SUPFAM" id="SSF53756">
    <property type="entry name" value="UDP-Glycosyltransferase/glycogen phosphorylase"/>
    <property type="match status" value="1"/>
</dbReference>
<evidence type="ECO:0000313" key="6">
    <source>
        <dbReference type="EMBL" id="KAL0868368.1"/>
    </source>
</evidence>
<dbReference type="InterPro" id="IPR002213">
    <property type="entry name" value="UDP_glucos_trans"/>
</dbReference>
<evidence type="ECO:0000256" key="2">
    <source>
        <dbReference type="ARBA" id="ARBA00022676"/>
    </source>
</evidence>
<dbReference type="PANTHER" id="PTHR48043:SF159">
    <property type="entry name" value="EG:EG0003.4 PROTEIN-RELATED"/>
    <property type="match status" value="1"/>
</dbReference>
<reference evidence="6 7" key="1">
    <citation type="submission" date="2024-06" db="EMBL/GenBank/DDBJ databases">
        <title>A chromosome-level genome assembly of beet webworm, Loxostege sticticalis.</title>
        <authorList>
            <person name="Zhang Y."/>
        </authorList>
    </citation>
    <scope>NUCLEOTIDE SEQUENCE [LARGE SCALE GENOMIC DNA]</scope>
    <source>
        <strain evidence="6">AQ026</strain>
        <tissue evidence="6">Whole body</tissue>
    </source>
</reference>
<keyword evidence="5" id="KW-0472">Membrane</keyword>
<feature type="transmembrane region" description="Helical" evidence="5">
    <location>
        <begin position="482"/>
        <end position="506"/>
    </location>
</feature>
<dbReference type="EC" id="2.4.1.17" evidence="5"/>
<dbReference type="Pfam" id="PF00201">
    <property type="entry name" value="UDPGT"/>
    <property type="match status" value="1"/>
</dbReference>
<protein>
    <recommendedName>
        <fullName evidence="5">UDP-glucuronosyltransferase</fullName>
        <ecNumber evidence="5">2.4.1.17</ecNumber>
    </recommendedName>
</protein>
<evidence type="ECO:0000256" key="5">
    <source>
        <dbReference type="RuleBase" id="RU362059"/>
    </source>
</evidence>
<comment type="subcellular location">
    <subcellularLocation>
        <location evidence="5">Membrane</location>
        <topology evidence="5">Single-pass membrane protein</topology>
    </subcellularLocation>
</comment>
<accession>A0ABR3HD52</accession>
<dbReference type="CDD" id="cd03784">
    <property type="entry name" value="GT1_Gtf-like"/>
    <property type="match status" value="1"/>
</dbReference>
<keyword evidence="3 4" id="KW-0808">Transferase</keyword>
<dbReference type="PANTHER" id="PTHR48043">
    <property type="entry name" value="EG:EG0003.4 PROTEIN-RELATED"/>
    <property type="match status" value="1"/>
</dbReference>
<proteinExistence type="inferred from homology"/>
<dbReference type="EMBL" id="JBEUOH010000021">
    <property type="protein sequence ID" value="KAL0868368.1"/>
    <property type="molecule type" value="Genomic_DNA"/>
</dbReference>
<comment type="similarity">
    <text evidence="1 4">Belongs to the UDP-glycosyltransferase family.</text>
</comment>
<feature type="chain" id="PRO_5044993154" description="UDP-glucuronosyltransferase" evidence="5">
    <location>
        <begin position="18"/>
        <end position="521"/>
    </location>
</feature>
<dbReference type="Proteomes" id="UP001549920">
    <property type="component" value="Unassembled WGS sequence"/>
</dbReference>
<comment type="catalytic activity">
    <reaction evidence="5">
        <text>glucuronate acceptor + UDP-alpha-D-glucuronate = acceptor beta-D-glucuronoside + UDP + H(+)</text>
        <dbReference type="Rhea" id="RHEA:21032"/>
        <dbReference type="ChEBI" id="CHEBI:15378"/>
        <dbReference type="ChEBI" id="CHEBI:58052"/>
        <dbReference type="ChEBI" id="CHEBI:58223"/>
        <dbReference type="ChEBI" id="CHEBI:132367"/>
        <dbReference type="ChEBI" id="CHEBI:132368"/>
        <dbReference type="EC" id="2.4.1.17"/>
    </reaction>
</comment>
<organism evidence="6 7">
    <name type="scientific">Loxostege sticticalis</name>
    <name type="common">Beet webworm moth</name>
    <dbReference type="NCBI Taxonomy" id="481309"/>
    <lineage>
        <taxon>Eukaryota</taxon>
        <taxon>Metazoa</taxon>
        <taxon>Ecdysozoa</taxon>
        <taxon>Arthropoda</taxon>
        <taxon>Hexapoda</taxon>
        <taxon>Insecta</taxon>
        <taxon>Pterygota</taxon>
        <taxon>Neoptera</taxon>
        <taxon>Endopterygota</taxon>
        <taxon>Lepidoptera</taxon>
        <taxon>Glossata</taxon>
        <taxon>Ditrysia</taxon>
        <taxon>Pyraloidea</taxon>
        <taxon>Crambidae</taxon>
        <taxon>Pyraustinae</taxon>
        <taxon>Loxostege</taxon>
    </lineage>
</organism>